<dbReference type="NCBIfam" id="NF038114">
    <property type="entry name" value="rightmost"/>
    <property type="match status" value="1"/>
</dbReference>
<name>A0A2W2FRX0_9ACTN</name>
<dbReference type="Proteomes" id="UP000248924">
    <property type="component" value="Unassembled WGS sequence"/>
</dbReference>
<comment type="caution">
    <text evidence="1">The sequence shown here is derived from an EMBL/GenBank/DDBJ whole genome shotgun (WGS) entry which is preliminary data.</text>
</comment>
<evidence type="ECO:0000313" key="1">
    <source>
        <dbReference type="EMBL" id="PZG17754.1"/>
    </source>
</evidence>
<gene>
    <name evidence="1" type="ORF">C1I95_14950</name>
</gene>
<reference evidence="1 2" key="1">
    <citation type="submission" date="2018-01" db="EMBL/GenBank/DDBJ databases">
        <title>Draft genome sequence of Jishengella sp. NA12.</title>
        <authorList>
            <person name="Sahin N."/>
            <person name="Ay H."/>
            <person name="Saygin H."/>
        </authorList>
    </citation>
    <scope>NUCLEOTIDE SEQUENCE [LARGE SCALE GENOMIC DNA]</scope>
    <source>
        <strain evidence="1 2">NA12</strain>
    </source>
</reference>
<keyword evidence="2" id="KW-1185">Reference proteome</keyword>
<dbReference type="RefSeq" id="WP_146605730.1">
    <property type="nucleotide sequence ID" value="NZ_POTY01000082.1"/>
</dbReference>
<dbReference type="EMBL" id="POTY01000082">
    <property type="protein sequence ID" value="PZG17754.1"/>
    <property type="molecule type" value="Genomic_DNA"/>
</dbReference>
<dbReference type="OrthoDB" id="5377264at2"/>
<sequence>ITPRPTPVAAVNPGNSKMSVSANGQYNYVWKTDPSWAGTCREFVLTLDNGFQYRSYFKFVG</sequence>
<proteinExistence type="predicted"/>
<protein>
    <submittedName>
        <fullName evidence="1">Uncharacterized protein</fullName>
    </submittedName>
</protein>
<accession>A0A2W2FRX0</accession>
<organism evidence="1 2">
    <name type="scientific">Micromonospora craterilacus</name>
    <dbReference type="NCBI Taxonomy" id="1655439"/>
    <lineage>
        <taxon>Bacteria</taxon>
        <taxon>Bacillati</taxon>
        <taxon>Actinomycetota</taxon>
        <taxon>Actinomycetes</taxon>
        <taxon>Micromonosporales</taxon>
        <taxon>Micromonosporaceae</taxon>
        <taxon>Micromonospora</taxon>
    </lineage>
</organism>
<evidence type="ECO:0000313" key="2">
    <source>
        <dbReference type="Proteomes" id="UP000248924"/>
    </source>
</evidence>
<feature type="non-terminal residue" evidence="1">
    <location>
        <position position="1"/>
    </location>
</feature>
<dbReference type="AlphaFoldDB" id="A0A2W2FRX0"/>